<name>S4W043_9VIRU</name>
<dbReference type="Pfam" id="PF12937">
    <property type="entry name" value="F-box-like"/>
    <property type="match status" value="1"/>
</dbReference>
<accession>S4W043</accession>
<evidence type="ECO:0000313" key="3">
    <source>
        <dbReference type="Proteomes" id="UP000204584"/>
    </source>
</evidence>
<dbReference type="PANTHER" id="PTHR46586">
    <property type="entry name" value="ANKYRIN REPEAT-CONTAINING PROTEIN"/>
    <property type="match status" value="1"/>
</dbReference>
<dbReference type="KEGG" id="vg:16605509"/>
<dbReference type="Gene3D" id="1.25.40.20">
    <property type="entry name" value="Ankyrin repeat-containing domain"/>
    <property type="match status" value="1"/>
</dbReference>
<evidence type="ECO:0000259" key="1">
    <source>
        <dbReference type="PROSITE" id="PS50181"/>
    </source>
</evidence>
<organism evidence="2 3">
    <name type="scientific">Pandoravirus salinus</name>
    <dbReference type="NCBI Taxonomy" id="1349410"/>
    <lineage>
        <taxon>Viruses</taxon>
        <taxon>Pandoravirus</taxon>
    </lineage>
</organism>
<dbReference type="InterPro" id="IPR052050">
    <property type="entry name" value="SecEffector_AnkRepeat"/>
</dbReference>
<sequence>MNRSKNDHTGRRRRCRRRHKSRIAATDQDGYLIDGLVPCCAATTVTPTKSSTPGTGFGNLPDELVASILRHLPCLDLCLGAGRVCRQWHAVVHDAAALGKSLCASPAARNAFLQGPLMNERVGGVREGILLKKSIGSTRGRRRRPSIVLARMLAADSGHVDCMARLHAHSWYDGACLVPAAVRGHLNVLWYAHASGCPWHPAVCAAAEAYGRVDCLRYAHGAGCYWSGQCVEAGANGHTDVLRYAKEEGLVNGELTCPFAAAGGHVDTLRYACENGWPACSSLASYASRNGHLDVLKYVHESGGEWRSDAIRNAISGDHIDCLDYLLKNGCPGFDSACTWAAEEGRSETLVWLRAAGCPWDANTCAEAAGGGHLDMLVWLHRSGCPWDAETAEYAASGGHLHCLAYAVGHGCPFDEGDLLGAAFVGRNRACLDYVATL</sequence>
<dbReference type="InterPro" id="IPR001810">
    <property type="entry name" value="F-box_dom"/>
</dbReference>
<dbReference type="PROSITE" id="PS50181">
    <property type="entry name" value="FBOX"/>
    <property type="match status" value="1"/>
</dbReference>
<dbReference type="EMBL" id="KC977571">
    <property type="protein sequence ID" value="AGO83722.1"/>
    <property type="molecule type" value="Genomic_DNA"/>
</dbReference>
<protein>
    <submittedName>
        <fullName evidence="2">Ankyrin repeat domain containing protein</fullName>
    </submittedName>
</protein>
<dbReference type="InterPro" id="IPR036770">
    <property type="entry name" value="Ankyrin_rpt-contain_sf"/>
</dbReference>
<dbReference type="InterPro" id="IPR036047">
    <property type="entry name" value="F-box-like_dom_sf"/>
</dbReference>
<reference evidence="2 3" key="1">
    <citation type="journal article" date="2013" name="Science">
        <title>Pandoraviruses: amoeba viruses with genomes up to 2.5 Mb reaching that of parasitic eukaryotes.</title>
        <authorList>
            <person name="Philippe N."/>
            <person name="Legendre M."/>
            <person name="Doutre G."/>
            <person name="Coute Y."/>
            <person name="Poirot O."/>
            <person name="Lescot M."/>
            <person name="Arslan D."/>
            <person name="Seltzer V."/>
            <person name="Bertaux L."/>
            <person name="Bruley C."/>
            <person name="Garin J."/>
            <person name="Claverie J.M."/>
            <person name="Abergel C."/>
        </authorList>
    </citation>
    <scope>NUCLEOTIDE SEQUENCE [LARGE SCALE GENOMIC DNA]</scope>
</reference>
<evidence type="ECO:0000313" key="2">
    <source>
        <dbReference type="EMBL" id="AGO83722.1"/>
    </source>
</evidence>
<dbReference type="Proteomes" id="UP000204584">
    <property type="component" value="Segment"/>
</dbReference>
<gene>
    <name evidence="2" type="ORF">psal_cds_204</name>
</gene>
<keyword evidence="3" id="KW-1185">Reference proteome</keyword>
<feature type="domain" description="F-box" evidence="1">
    <location>
        <begin position="54"/>
        <end position="102"/>
    </location>
</feature>
<dbReference type="SUPFAM" id="SSF81383">
    <property type="entry name" value="F-box domain"/>
    <property type="match status" value="1"/>
</dbReference>
<proteinExistence type="predicted"/>
<dbReference type="GeneID" id="16605509"/>
<dbReference type="RefSeq" id="YP_008436785.1">
    <property type="nucleotide sequence ID" value="NC_022098.1"/>
</dbReference>
<dbReference type="PANTHER" id="PTHR46586:SF3">
    <property type="entry name" value="ANKYRIN REPEAT-CONTAINING PROTEIN"/>
    <property type="match status" value="1"/>
</dbReference>
<dbReference type="SUPFAM" id="SSF48403">
    <property type="entry name" value="Ankyrin repeat"/>
    <property type="match status" value="1"/>
</dbReference>
<dbReference type="Gene3D" id="1.20.1280.50">
    <property type="match status" value="1"/>
</dbReference>